<sequence length="78" mass="8554">MSDPELREIVVSTYRDVLQVSHLGPDDDFFAEGGDSVKGVALLDRLHERTGVRLPISVLFMKRTAGEIADELAASLAR</sequence>
<evidence type="ECO:0000259" key="3">
    <source>
        <dbReference type="PROSITE" id="PS50075"/>
    </source>
</evidence>
<proteinExistence type="predicted"/>
<reference evidence="4 5" key="1">
    <citation type="journal article" date="2012" name="Stand. Genomic Sci.">
        <title>Genome sequence of the ocean sediment bacterium Saccharomonospora marina type strain (XMU15(T)).</title>
        <authorList>
            <person name="Klenk H.P."/>
            <person name="Lu M."/>
            <person name="Lucas S."/>
            <person name="Lapidus A."/>
            <person name="Copeland A."/>
            <person name="Pitluck S."/>
            <person name="Goodwin L.A."/>
            <person name="Han C."/>
            <person name="Tapia R."/>
            <person name="Brambilla E.M."/>
            <person name="Potter G."/>
            <person name="Land M."/>
            <person name="Ivanova N."/>
            <person name="Rohde M."/>
            <person name="Goker M."/>
            <person name="Detter J.C."/>
            <person name="Li W.J."/>
            <person name="Kyrpides N.C."/>
            <person name="Woyke T."/>
        </authorList>
    </citation>
    <scope>NUCLEOTIDE SEQUENCE [LARGE SCALE GENOMIC DNA]</scope>
    <source>
        <strain evidence="4 5">XMU15</strain>
    </source>
</reference>
<dbReference type="HOGENOM" id="CLU_182345_0_0_11"/>
<dbReference type="OrthoDB" id="6637748at2"/>
<name>H5X6Y3_9PSEU</name>
<gene>
    <name evidence="4" type="ORF">SacmaDRAFT_4220</name>
</gene>
<evidence type="ECO:0000256" key="2">
    <source>
        <dbReference type="ARBA" id="ARBA00022553"/>
    </source>
</evidence>
<evidence type="ECO:0000256" key="1">
    <source>
        <dbReference type="ARBA" id="ARBA00022450"/>
    </source>
</evidence>
<keyword evidence="5" id="KW-1185">Reference proteome</keyword>
<dbReference type="GO" id="GO:0031177">
    <property type="term" value="F:phosphopantetheine binding"/>
    <property type="evidence" value="ECO:0007669"/>
    <property type="project" value="InterPro"/>
</dbReference>
<evidence type="ECO:0000313" key="5">
    <source>
        <dbReference type="Proteomes" id="UP000004926"/>
    </source>
</evidence>
<organism evidence="4 5">
    <name type="scientific">Saccharomonospora marina XMU15</name>
    <dbReference type="NCBI Taxonomy" id="882083"/>
    <lineage>
        <taxon>Bacteria</taxon>
        <taxon>Bacillati</taxon>
        <taxon>Actinomycetota</taxon>
        <taxon>Actinomycetes</taxon>
        <taxon>Pseudonocardiales</taxon>
        <taxon>Pseudonocardiaceae</taxon>
        <taxon>Saccharomonospora</taxon>
    </lineage>
</organism>
<keyword evidence="1" id="KW-0596">Phosphopantetheine</keyword>
<dbReference type="RefSeq" id="WP_009155791.1">
    <property type="nucleotide sequence ID" value="NZ_CM001439.1"/>
</dbReference>
<dbReference type="STRING" id="882083.SacmaDRAFT_4220"/>
<dbReference type="Gene3D" id="1.10.1200.10">
    <property type="entry name" value="ACP-like"/>
    <property type="match status" value="1"/>
</dbReference>
<dbReference type="Pfam" id="PF00550">
    <property type="entry name" value="PP-binding"/>
    <property type="match status" value="1"/>
</dbReference>
<dbReference type="SUPFAM" id="SSF47336">
    <property type="entry name" value="ACP-like"/>
    <property type="match status" value="1"/>
</dbReference>
<dbReference type="Proteomes" id="UP000004926">
    <property type="component" value="Chromosome"/>
</dbReference>
<dbReference type="SMART" id="SM00823">
    <property type="entry name" value="PKS_PP"/>
    <property type="match status" value="1"/>
</dbReference>
<dbReference type="InterPro" id="IPR009081">
    <property type="entry name" value="PP-bd_ACP"/>
</dbReference>
<dbReference type="PROSITE" id="PS50075">
    <property type="entry name" value="CARRIER"/>
    <property type="match status" value="1"/>
</dbReference>
<dbReference type="AlphaFoldDB" id="H5X6Y3"/>
<protein>
    <submittedName>
        <fullName evidence="4">Phosphopantetheine-containing protein</fullName>
    </submittedName>
</protein>
<dbReference type="InterPro" id="IPR036736">
    <property type="entry name" value="ACP-like_sf"/>
</dbReference>
<feature type="domain" description="Carrier" evidence="3">
    <location>
        <begin position="1"/>
        <end position="76"/>
    </location>
</feature>
<dbReference type="InterPro" id="IPR020806">
    <property type="entry name" value="PKS_PP-bd"/>
</dbReference>
<evidence type="ECO:0000313" key="4">
    <source>
        <dbReference type="EMBL" id="EHR52413.1"/>
    </source>
</evidence>
<keyword evidence="2" id="KW-0597">Phosphoprotein</keyword>
<accession>H5X6Y3</accession>
<dbReference type="EMBL" id="CM001439">
    <property type="protein sequence ID" value="EHR52413.1"/>
    <property type="molecule type" value="Genomic_DNA"/>
</dbReference>